<dbReference type="InterPro" id="IPR053212">
    <property type="entry name" value="DHP_3-monooxygenase"/>
</dbReference>
<name>A0A6A6WEL1_9PEZI</name>
<evidence type="ECO:0000256" key="1">
    <source>
        <dbReference type="SAM" id="SignalP"/>
    </source>
</evidence>
<sequence>MPPQSAIIIGGSLSGLLAALTLSPHIPQTTILESTPAASTRHSQAAGISPGPDFLAFMARHDRTGRAYTVGKAPASVVGLDGAIVKPMGAVLELSSWSVLYAILRANYDGFSSVVVPEPPSGVAGGTYLSGRRVVGVDLSDEKVVRVKCAVEGRGEEVYEAEMVVVADGSYSTVRELLFPGSRRRYTGYVSWRGTVREAEISEATSEYFDGALKMFMGLKNGYMLVYKIPSDEGELRPGGRLINFVWYHEMAEGSPDLKMAMTDINGKEHFNTVTRDLLQPQAWEKQKAFGVPQVPLPFQELLQTATSIFITKINDSATSQPVVQDRLFFVGDALRALRPHNAQSTNQAGFHCRLLEQVILGNMTTKEWQHEVVSQGRITGEMSTFIGMMGFRRKFAMLAAYLRHLRLVCVYKFVGFWGWLFRGRKSTGYKEFLNN</sequence>
<dbReference type="RefSeq" id="XP_033603604.1">
    <property type="nucleotide sequence ID" value="XM_033743449.1"/>
</dbReference>
<feature type="signal peptide" evidence="1">
    <location>
        <begin position="1"/>
        <end position="18"/>
    </location>
</feature>
<protein>
    <submittedName>
        <fullName evidence="3">FAD/NAD(P)-binding domain-containing protein</fullName>
    </submittedName>
</protein>
<feature type="domain" description="2,6-dihydroxypyridine 3-monooxygenase substrate binding" evidence="2">
    <location>
        <begin position="186"/>
        <end position="316"/>
    </location>
</feature>
<dbReference type="EMBL" id="ML996567">
    <property type="protein sequence ID" value="KAF2761153.1"/>
    <property type="molecule type" value="Genomic_DNA"/>
</dbReference>
<evidence type="ECO:0000313" key="3">
    <source>
        <dbReference type="EMBL" id="KAF2761153.1"/>
    </source>
</evidence>
<keyword evidence="1" id="KW-0732">Signal</keyword>
<proteinExistence type="predicted"/>
<organism evidence="3 4">
    <name type="scientific">Pseudovirgaria hyperparasitica</name>
    <dbReference type="NCBI Taxonomy" id="470096"/>
    <lineage>
        <taxon>Eukaryota</taxon>
        <taxon>Fungi</taxon>
        <taxon>Dikarya</taxon>
        <taxon>Ascomycota</taxon>
        <taxon>Pezizomycotina</taxon>
        <taxon>Dothideomycetes</taxon>
        <taxon>Dothideomycetes incertae sedis</taxon>
        <taxon>Acrospermales</taxon>
        <taxon>Acrospermaceae</taxon>
        <taxon>Pseudovirgaria</taxon>
    </lineage>
</organism>
<dbReference type="Gene3D" id="3.30.9.60">
    <property type="match status" value="1"/>
</dbReference>
<dbReference type="Gene3D" id="3.50.50.60">
    <property type="entry name" value="FAD/NAD(P)-binding domain"/>
    <property type="match status" value="1"/>
</dbReference>
<dbReference type="AlphaFoldDB" id="A0A6A6WEL1"/>
<dbReference type="OrthoDB" id="16820at2759"/>
<dbReference type="SUPFAM" id="SSF51905">
    <property type="entry name" value="FAD/NAD(P)-binding domain"/>
    <property type="match status" value="1"/>
</dbReference>
<evidence type="ECO:0000313" key="4">
    <source>
        <dbReference type="Proteomes" id="UP000799437"/>
    </source>
</evidence>
<reference evidence="3" key="1">
    <citation type="journal article" date="2020" name="Stud. Mycol.">
        <title>101 Dothideomycetes genomes: a test case for predicting lifestyles and emergence of pathogens.</title>
        <authorList>
            <person name="Haridas S."/>
            <person name="Albert R."/>
            <person name="Binder M."/>
            <person name="Bloem J."/>
            <person name="Labutti K."/>
            <person name="Salamov A."/>
            <person name="Andreopoulos B."/>
            <person name="Baker S."/>
            <person name="Barry K."/>
            <person name="Bills G."/>
            <person name="Bluhm B."/>
            <person name="Cannon C."/>
            <person name="Castanera R."/>
            <person name="Culley D."/>
            <person name="Daum C."/>
            <person name="Ezra D."/>
            <person name="Gonzalez J."/>
            <person name="Henrissat B."/>
            <person name="Kuo A."/>
            <person name="Liang C."/>
            <person name="Lipzen A."/>
            <person name="Lutzoni F."/>
            <person name="Magnuson J."/>
            <person name="Mondo S."/>
            <person name="Nolan M."/>
            <person name="Ohm R."/>
            <person name="Pangilinan J."/>
            <person name="Park H.-J."/>
            <person name="Ramirez L."/>
            <person name="Alfaro M."/>
            <person name="Sun H."/>
            <person name="Tritt A."/>
            <person name="Yoshinaga Y."/>
            <person name="Zwiers L.-H."/>
            <person name="Turgeon B."/>
            <person name="Goodwin S."/>
            <person name="Spatafora J."/>
            <person name="Crous P."/>
            <person name="Grigoriev I."/>
        </authorList>
    </citation>
    <scope>NUCLEOTIDE SEQUENCE</scope>
    <source>
        <strain evidence="3">CBS 121739</strain>
    </source>
</reference>
<dbReference type="InterPro" id="IPR054707">
    <property type="entry name" value="DhpH_subs-bd"/>
</dbReference>
<feature type="chain" id="PRO_5025601587" evidence="1">
    <location>
        <begin position="19"/>
        <end position="436"/>
    </location>
</feature>
<dbReference type="PANTHER" id="PTHR47469">
    <property type="entry name" value="MONOOXYGENASE-LIKE"/>
    <property type="match status" value="1"/>
</dbReference>
<dbReference type="Pfam" id="PF22607">
    <property type="entry name" value="FAD_binding-like"/>
    <property type="match status" value="1"/>
</dbReference>
<gene>
    <name evidence="3" type="ORF">EJ05DRAFT_473695</name>
</gene>
<evidence type="ECO:0000259" key="2">
    <source>
        <dbReference type="Pfam" id="PF22607"/>
    </source>
</evidence>
<dbReference type="GeneID" id="54484503"/>
<dbReference type="PANTHER" id="PTHR47469:SF2">
    <property type="entry name" value="OS06G0597600 PROTEIN"/>
    <property type="match status" value="1"/>
</dbReference>
<accession>A0A6A6WEL1</accession>
<dbReference type="Proteomes" id="UP000799437">
    <property type="component" value="Unassembled WGS sequence"/>
</dbReference>
<dbReference type="SUPFAM" id="SSF54373">
    <property type="entry name" value="FAD-linked reductases, C-terminal domain"/>
    <property type="match status" value="1"/>
</dbReference>
<keyword evidence="4" id="KW-1185">Reference proteome</keyword>
<dbReference type="InterPro" id="IPR036188">
    <property type="entry name" value="FAD/NAD-bd_sf"/>
</dbReference>